<feature type="compositionally biased region" description="Basic and acidic residues" evidence="10">
    <location>
        <begin position="280"/>
        <end position="293"/>
    </location>
</feature>
<evidence type="ECO:0000313" key="14">
    <source>
        <dbReference type="Proteomes" id="UP001283361"/>
    </source>
</evidence>
<keyword evidence="2 9" id="KW-0863">Zinc-finger</keyword>
<dbReference type="InterPro" id="IPR035500">
    <property type="entry name" value="NHR-like_dom_sf"/>
</dbReference>
<keyword evidence="8 9" id="KW-0539">Nucleus</keyword>
<accession>A0AAE0Y9V0</accession>
<dbReference type="PRINTS" id="PR00398">
    <property type="entry name" value="STRDHORMONER"/>
</dbReference>
<proteinExistence type="inferred from homology"/>
<dbReference type="GO" id="GO:0000978">
    <property type="term" value="F:RNA polymerase II cis-regulatory region sequence-specific DNA binding"/>
    <property type="evidence" value="ECO:0007669"/>
    <property type="project" value="TreeGrafter"/>
</dbReference>
<dbReference type="InterPro" id="IPR000536">
    <property type="entry name" value="Nucl_hrmn_rcpt_lig-bd"/>
</dbReference>
<dbReference type="GO" id="GO:0000122">
    <property type="term" value="P:negative regulation of transcription by RNA polymerase II"/>
    <property type="evidence" value="ECO:0007669"/>
    <property type="project" value="TreeGrafter"/>
</dbReference>
<evidence type="ECO:0000256" key="8">
    <source>
        <dbReference type="ARBA" id="ARBA00023242"/>
    </source>
</evidence>
<keyword evidence="14" id="KW-1185">Reference proteome</keyword>
<dbReference type="Pfam" id="PF00104">
    <property type="entry name" value="Hormone_recep"/>
    <property type="match status" value="1"/>
</dbReference>
<dbReference type="GO" id="GO:0004879">
    <property type="term" value="F:nuclear receptor activity"/>
    <property type="evidence" value="ECO:0007669"/>
    <property type="project" value="TreeGrafter"/>
</dbReference>
<dbReference type="EMBL" id="JAWDGP010006599">
    <property type="protein sequence ID" value="KAK3738223.1"/>
    <property type="molecule type" value="Genomic_DNA"/>
</dbReference>
<dbReference type="Gene3D" id="1.10.565.10">
    <property type="entry name" value="Retinoid X Receptor"/>
    <property type="match status" value="1"/>
</dbReference>
<keyword evidence="6 9" id="KW-0804">Transcription</keyword>
<reference evidence="13" key="1">
    <citation type="journal article" date="2023" name="G3 (Bethesda)">
        <title>A reference genome for the long-term kleptoplast-retaining sea slug Elysia crispata morphotype clarki.</title>
        <authorList>
            <person name="Eastman K.E."/>
            <person name="Pendleton A.L."/>
            <person name="Shaikh M.A."/>
            <person name="Suttiyut T."/>
            <person name="Ogas R."/>
            <person name="Tomko P."/>
            <person name="Gavelis G."/>
            <person name="Widhalm J.R."/>
            <person name="Wisecaver J.H."/>
        </authorList>
    </citation>
    <scope>NUCLEOTIDE SEQUENCE</scope>
    <source>
        <strain evidence="13">ECLA1</strain>
    </source>
</reference>
<dbReference type="InterPro" id="IPR001723">
    <property type="entry name" value="Nuclear_hrmn_rcpt"/>
</dbReference>
<dbReference type="InterPro" id="IPR013088">
    <property type="entry name" value="Znf_NHR/GATA"/>
</dbReference>
<evidence type="ECO:0000256" key="1">
    <source>
        <dbReference type="ARBA" id="ARBA00022723"/>
    </source>
</evidence>
<keyword evidence="7 9" id="KW-0675">Receptor</keyword>
<dbReference type="SUPFAM" id="SSF48508">
    <property type="entry name" value="Nuclear receptor ligand-binding domain"/>
    <property type="match status" value="1"/>
</dbReference>
<evidence type="ECO:0000256" key="5">
    <source>
        <dbReference type="ARBA" id="ARBA00023125"/>
    </source>
</evidence>
<comment type="subcellular location">
    <subcellularLocation>
        <location evidence="9">Nucleus</location>
    </subcellularLocation>
</comment>
<evidence type="ECO:0000256" key="3">
    <source>
        <dbReference type="ARBA" id="ARBA00022833"/>
    </source>
</evidence>
<dbReference type="CDD" id="cd06916">
    <property type="entry name" value="NR_DBD_like"/>
    <property type="match status" value="1"/>
</dbReference>
<evidence type="ECO:0000256" key="4">
    <source>
        <dbReference type="ARBA" id="ARBA00023015"/>
    </source>
</evidence>
<comment type="similarity">
    <text evidence="9">Belongs to the nuclear hormone receptor family.</text>
</comment>
<gene>
    <name evidence="13" type="ORF">RRG08_039634</name>
</gene>
<dbReference type="PANTHER" id="PTHR24082">
    <property type="entry name" value="NUCLEAR HORMONE RECEPTOR"/>
    <property type="match status" value="1"/>
</dbReference>
<feature type="domain" description="NR LBD" evidence="12">
    <location>
        <begin position="359"/>
        <end position="609"/>
    </location>
</feature>
<feature type="compositionally biased region" description="Low complexity" evidence="10">
    <location>
        <begin position="201"/>
        <end position="250"/>
    </location>
</feature>
<dbReference type="SMART" id="SM00430">
    <property type="entry name" value="HOLI"/>
    <property type="match status" value="1"/>
</dbReference>
<dbReference type="InterPro" id="IPR001628">
    <property type="entry name" value="Znf_hrmn_rcpt"/>
</dbReference>
<dbReference type="GO" id="GO:0008270">
    <property type="term" value="F:zinc ion binding"/>
    <property type="evidence" value="ECO:0007669"/>
    <property type="project" value="UniProtKB-KW"/>
</dbReference>
<sequence length="623" mass="69606">MGDDELPIESVKAKTGKALPPCRVCGQPAAGFHYGVNTCDACKGFFHRSLNLHQFYVCKHNETCQNKKGSKRMCRKCRYDRCVAAGMAKESIKTGRYPASKHTSNILELQKLKSLETPQCEEVETPTASCCNASGFSSRCLQNLDQCPSYLRLKKKDDGDSFFMIQCIDFLSKSGGGIQSLPDVKSRLQSAQNSFYPDIQSDSGTESSMSSTVLCPSSSSTTSQALSDSSCFQPSPTQQQPSAPNSNSFPLTPTTPSNFSPTHNAFSSESDHGQCPTSLESHESWQGHGKEGCTSRYMEVSPQDDSLNSSDNVPREECTSCGLPLITCRVEELYVDKDHISQVLVEARRKFLKPVSLQASAESIDRMAADHLETCKMKTEMFGQRVKVPDEEYDLIFASTGIDADNRKQRYETYLEFMEKLTRSVVKFSKTIPGFTQLSTLEKENLIKSGLGEVSYLNNYHNSRPESGVICGPDNNLRCILDSTLILDEADEIVEWFDCTVKLSRSLQRLCLTEEEETLINAIAIMAPDRGLFTHSQMARVIHEQLHECLIRHMRKTRTGDPLQLYAKIIDSMVLARTVSHQYANVLRQINLPKYSLLQKNPLLREMMTGFAFGDCQELRPDG</sequence>
<dbReference type="GO" id="GO:0030154">
    <property type="term" value="P:cell differentiation"/>
    <property type="evidence" value="ECO:0007669"/>
    <property type="project" value="TreeGrafter"/>
</dbReference>
<keyword evidence="1 9" id="KW-0479">Metal-binding</keyword>
<dbReference type="Proteomes" id="UP001283361">
    <property type="component" value="Unassembled WGS sequence"/>
</dbReference>
<evidence type="ECO:0000313" key="13">
    <source>
        <dbReference type="EMBL" id="KAK3738223.1"/>
    </source>
</evidence>
<dbReference type="Gene3D" id="3.30.50.10">
    <property type="entry name" value="Erythroid Transcription Factor GATA-1, subunit A"/>
    <property type="match status" value="1"/>
</dbReference>
<dbReference type="PROSITE" id="PS00031">
    <property type="entry name" value="NUCLEAR_REC_DBD_1"/>
    <property type="match status" value="1"/>
</dbReference>
<protein>
    <submittedName>
        <fullName evidence="13">Uncharacterized protein</fullName>
    </submittedName>
</protein>
<evidence type="ECO:0000259" key="11">
    <source>
        <dbReference type="PROSITE" id="PS51030"/>
    </source>
</evidence>
<feature type="compositionally biased region" description="Polar residues" evidence="10">
    <location>
        <begin position="251"/>
        <end position="268"/>
    </location>
</feature>
<dbReference type="PROSITE" id="PS51030">
    <property type="entry name" value="NUCLEAR_REC_DBD_2"/>
    <property type="match status" value="1"/>
</dbReference>
<evidence type="ECO:0000256" key="10">
    <source>
        <dbReference type="SAM" id="MobiDB-lite"/>
    </source>
</evidence>
<feature type="compositionally biased region" description="Polar residues" evidence="10">
    <location>
        <begin position="303"/>
        <end position="312"/>
    </location>
</feature>
<dbReference type="Pfam" id="PF00105">
    <property type="entry name" value="zf-C4"/>
    <property type="match status" value="1"/>
</dbReference>
<dbReference type="SMART" id="SM00399">
    <property type="entry name" value="ZnF_C4"/>
    <property type="match status" value="1"/>
</dbReference>
<feature type="region of interest" description="Disordered" evidence="10">
    <location>
        <begin position="195"/>
        <end position="314"/>
    </location>
</feature>
<keyword evidence="3 9" id="KW-0862">Zinc</keyword>
<dbReference type="PROSITE" id="PS51843">
    <property type="entry name" value="NR_LBD"/>
    <property type="match status" value="1"/>
</dbReference>
<evidence type="ECO:0000259" key="12">
    <source>
        <dbReference type="PROSITE" id="PS51843"/>
    </source>
</evidence>
<dbReference type="SUPFAM" id="SSF57716">
    <property type="entry name" value="Glucocorticoid receptor-like (DNA-binding domain)"/>
    <property type="match status" value="1"/>
</dbReference>
<evidence type="ECO:0000256" key="7">
    <source>
        <dbReference type="ARBA" id="ARBA00023170"/>
    </source>
</evidence>
<keyword evidence="4 9" id="KW-0805">Transcription regulation</keyword>
<dbReference type="PANTHER" id="PTHR24082:SF507">
    <property type="entry name" value="BILE ACID RECEPTOR-RELATED"/>
    <property type="match status" value="1"/>
</dbReference>
<feature type="domain" description="Nuclear receptor" evidence="11">
    <location>
        <begin position="19"/>
        <end position="94"/>
    </location>
</feature>
<dbReference type="InterPro" id="IPR050234">
    <property type="entry name" value="Nuclear_hormone_rcpt_NR1"/>
</dbReference>
<dbReference type="AlphaFoldDB" id="A0AAE0Y9V0"/>
<comment type="caution">
    <text evidence="13">The sequence shown here is derived from an EMBL/GenBank/DDBJ whole genome shotgun (WGS) entry which is preliminary data.</text>
</comment>
<dbReference type="GO" id="GO:0045944">
    <property type="term" value="P:positive regulation of transcription by RNA polymerase II"/>
    <property type="evidence" value="ECO:0007669"/>
    <property type="project" value="TreeGrafter"/>
</dbReference>
<organism evidence="13 14">
    <name type="scientific">Elysia crispata</name>
    <name type="common">lettuce slug</name>
    <dbReference type="NCBI Taxonomy" id="231223"/>
    <lineage>
        <taxon>Eukaryota</taxon>
        <taxon>Metazoa</taxon>
        <taxon>Spiralia</taxon>
        <taxon>Lophotrochozoa</taxon>
        <taxon>Mollusca</taxon>
        <taxon>Gastropoda</taxon>
        <taxon>Heterobranchia</taxon>
        <taxon>Euthyneura</taxon>
        <taxon>Panpulmonata</taxon>
        <taxon>Sacoglossa</taxon>
        <taxon>Placobranchoidea</taxon>
        <taxon>Plakobranchidae</taxon>
        <taxon>Elysia</taxon>
    </lineage>
</organism>
<dbReference type="PRINTS" id="PR00047">
    <property type="entry name" value="STROIDFINGER"/>
</dbReference>
<evidence type="ECO:0000256" key="9">
    <source>
        <dbReference type="RuleBase" id="RU004334"/>
    </source>
</evidence>
<name>A0AAE0Y9V0_9GAST</name>
<evidence type="ECO:0000256" key="6">
    <source>
        <dbReference type="ARBA" id="ARBA00023163"/>
    </source>
</evidence>
<keyword evidence="5 9" id="KW-0238">DNA-binding</keyword>
<evidence type="ECO:0000256" key="2">
    <source>
        <dbReference type="ARBA" id="ARBA00022771"/>
    </source>
</evidence>
<dbReference type="GO" id="GO:0005634">
    <property type="term" value="C:nucleus"/>
    <property type="evidence" value="ECO:0007669"/>
    <property type="project" value="UniProtKB-SubCell"/>
</dbReference>